<dbReference type="PRINTS" id="PR00080">
    <property type="entry name" value="SDRFAMILY"/>
</dbReference>
<organism evidence="4 5">
    <name type="scientific">Skeletonema marinoi</name>
    <dbReference type="NCBI Taxonomy" id="267567"/>
    <lineage>
        <taxon>Eukaryota</taxon>
        <taxon>Sar</taxon>
        <taxon>Stramenopiles</taxon>
        <taxon>Ochrophyta</taxon>
        <taxon>Bacillariophyta</taxon>
        <taxon>Coscinodiscophyceae</taxon>
        <taxon>Thalassiosirophycidae</taxon>
        <taxon>Thalassiosirales</taxon>
        <taxon>Skeletonemataceae</taxon>
        <taxon>Skeletonema</taxon>
        <taxon>Skeletonema marinoi-dohrnii complex</taxon>
    </lineage>
</organism>
<protein>
    <submittedName>
        <fullName evidence="4">Retinol dehydrogenase-related protein</fullName>
    </submittedName>
</protein>
<reference evidence="4" key="1">
    <citation type="submission" date="2023-06" db="EMBL/GenBank/DDBJ databases">
        <title>Survivors Of The Sea: Transcriptome response of Skeletonema marinoi to long-term dormancy.</title>
        <authorList>
            <person name="Pinder M.I.M."/>
            <person name="Kourtchenko O."/>
            <person name="Robertson E.K."/>
            <person name="Larsson T."/>
            <person name="Maumus F."/>
            <person name="Osuna-Cruz C.M."/>
            <person name="Vancaester E."/>
            <person name="Stenow R."/>
            <person name="Vandepoele K."/>
            <person name="Ploug H."/>
            <person name="Bruchert V."/>
            <person name="Godhe A."/>
            <person name="Topel M."/>
        </authorList>
    </citation>
    <scope>NUCLEOTIDE SEQUENCE</scope>
    <source>
        <strain evidence="4">R05AC</strain>
    </source>
</reference>
<dbReference type="PANTHER" id="PTHR24320">
    <property type="entry name" value="RETINOL DEHYDROGENASE"/>
    <property type="match status" value="1"/>
</dbReference>
<feature type="non-terminal residue" evidence="4">
    <location>
        <position position="1"/>
    </location>
</feature>
<dbReference type="Proteomes" id="UP001224775">
    <property type="component" value="Unassembled WGS sequence"/>
</dbReference>
<evidence type="ECO:0000256" key="1">
    <source>
        <dbReference type="ARBA" id="ARBA00006484"/>
    </source>
</evidence>
<comment type="similarity">
    <text evidence="1 3">Belongs to the short-chain dehydrogenases/reductases (SDR) family.</text>
</comment>
<dbReference type="PRINTS" id="PR00081">
    <property type="entry name" value="GDHRDH"/>
</dbReference>
<dbReference type="EMBL" id="JATAAI010000011">
    <property type="protein sequence ID" value="KAK1742412.1"/>
    <property type="molecule type" value="Genomic_DNA"/>
</dbReference>
<keyword evidence="5" id="KW-1185">Reference proteome</keyword>
<evidence type="ECO:0000313" key="5">
    <source>
        <dbReference type="Proteomes" id="UP001224775"/>
    </source>
</evidence>
<dbReference type="GO" id="GO:0016491">
    <property type="term" value="F:oxidoreductase activity"/>
    <property type="evidence" value="ECO:0007669"/>
    <property type="project" value="UniProtKB-KW"/>
</dbReference>
<dbReference type="InterPro" id="IPR036291">
    <property type="entry name" value="NAD(P)-bd_dom_sf"/>
</dbReference>
<evidence type="ECO:0000256" key="3">
    <source>
        <dbReference type="RuleBase" id="RU000363"/>
    </source>
</evidence>
<accession>A0AAD8YAB3</accession>
<dbReference type="InterPro" id="IPR002347">
    <property type="entry name" value="SDR_fam"/>
</dbReference>
<proteinExistence type="inferred from homology"/>
<evidence type="ECO:0000256" key="2">
    <source>
        <dbReference type="ARBA" id="ARBA00023002"/>
    </source>
</evidence>
<sequence>IAIITGSNTGVGFETAQGLAQRGYHVILACRNRQKGLDAREEDESKVVGKASFLQPLDLASFASIRSFCNSFSEKYDSLNILVNNAGINSQGDVTEDGLEMCFQSNFVGHFLLTKLLIPSLLNAENTYKNNKYKDEAGRIVNLSSVTHHFAPSNERIHPNDGSSDLSENNGIHDKTFGLGLNAWSIS</sequence>
<dbReference type="AlphaFoldDB" id="A0AAD8YAB3"/>
<gene>
    <name evidence="4" type="ORF">QTG54_006977</name>
</gene>
<dbReference type="SUPFAM" id="SSF51735">
    <property type="entry name" value="NAD(P)-binding Rossmann-fold domains"/>
    <property type="match status" value="1"/>
</dbReference>
<dbReference type="Gene3D" id="3.40.50.720">
    <property type="entry name" value="NAD(P)-binding Rossmann-like Domain"/>
    <property type="match status" value="1"/>
</dbReference>
<evidence type="ECO:0000313" key="4">
    <source>
        <dbReference type="EMBL" id="KAK1742412.1"/>
    </source>
</evidence>
<name>A0AAD8YAB3_9STRA</name>
<comment type="caution">
    <text evidence="4">The sequence shown here is derived from an EMBL/GenBank/DDBJ whole genome shotgun (WGS) entry which is preliminary data.</text>
</comment>
<dbReference type="Pfam" id="PF00106">
    <property type="entry name" value="adh_short"/>
    <property type="match status" value="1"/>
</dbReference>
<keyword evidence="2" id="KW-0560">Oxidoreductase</keyword>
<dbReference type="PANTHER" id="PTHR24320:SF148">
    <property type="entry name" value="NAD(P)-BINDING ROSSMANN-FOLD SUPERFAMILY PROTEIN"/>
    <property type="match status" value="1"/>
</dbReference>